<keyword evidence="3 4" id="KW-0548">Nucleotidyltransferase</keyword>
<keyword evidence="5" id="KW-1185">Reference proteome</keyword>
<evidence type="ECO:0000256" key="1">
    <source>
        <dbReference type="ARBA" id="ARBA00010401"/>
    </source>
</evidence>
<reference evidence="4" key="1">
    <citation type="submission" date="2022-06" db="EMBL/GenBank/DDBJ databases">
        <title>Akkermansia biwalacus sp. nov., an anaerobic mucin-degrading bacterium isolated from human intestine.</title>
        <authorList>
            <person name="Kobayashi Y."/>
            <person name="Inoue S."/>
            <person name="Kawahara T."/>
            <person name="Kohda N."/>
        </authorList>
    </citation>
    <scope>NUCLEOTIDE SEQUENCE</scope>
    <source>
        <strain evidence="4">WON2089</strain>
    </source>
</reference>
<dbReference type="InterPro" id="IPR016267">
    <property type="entry name" value="UDPGP_trans"/>
</dbReference>
<dbReference type="Gene3D" id="2.160.10.10">
    <property type="entry name" value="Hexapeptide repeat proteins"/>
    <property type="match status" value="1"/>
</dbReference>
<dbReference type="Proteomes" id="UP001062263">
    <property type="component" value="Chromosome"/>
</dbReference>
<name>A0ABM7ZJI1_9BACT</name>
<evidence type="ECO:0000256" key="3">
    <source>
        <dbReference type="ARBA" id="ARBA00022695"/>
    </source>
</evidence>
<dbReference type="InterPro" id="IPR029044">
    <property type="entry name" value="Nucleotide-diphossugar_trans"/>
</dbReference>
<comment type="similarity">
    <text evidence="1">Belongs to the UDPGP type 1 family.</text>
</comment>
<evidence type="ECO:0000313" key="4">
    <source>
        <dbReference type="EMBL" id="BDL44924.1"/>
    </source>
</evidence>
<protein>
    <submittedName>
        <fullName evidence="4">UTP--glucose-1-phosphate uridylyltransferase</fullName>
    </submittedName>
</protein>
<dbReference type="PIRSF" id="PIRSF000806">
    <property type="entry name" value="UDPGP"/>
    <property type="match status" value="1"/>
</dbReference>
<evidence type="ECO:0000256" key="2">
    <source>
        <dbReference type="ARBA" id="ARBA00022679"/>
    </source>
</evidence>
<dbReference type="RefSeq" id="WP_215435063.1">
    <property type="nucleotide sequence ID" value="NZ_AP025943.1"/>
</dbReference>
<organism evidence="4 5">
    <name type="scientific">Akkermansia biwaensis</name>
    <dbReference type="NCBI Taxonomy" id="2946555"/>
    <lineage>
        <taxon>Bacteria</taxon>
        <taxon>Pseudomonadati</taxon>
        <taxon>Verrucomicrobiota</taxon>
        <taxon>Verrucomicrobiia</taxon>
        <taxon>Verrucomicrobiales</taxon>
        <taxon>Akkermansiaceae</taxon>
        <taxon>Akkermansia</taxon>
    </lineage>
</organism>
<dbReference type="PANTHER" id="PTHR43511">
    <property type="match status" value="1"/>
</dbReference>
<accession>A0ABM7ZJI1</accession>
<dbReference type="Pfam" id="PF01704">
    <property type="entry name" value="UDPGP"/>
    <property type="match status" value="1"/>
</dbReference>
<keyword evidence="2" id="KW-0808">Transferase</keyword>
<dbReference type="GO" id="GO:0016779">
    <property type="term" value="F:nucleotidyltransferase activity"/>
    <property type="evidence" value="ECO:0007669"/>
    <property type="project" value="UniProtKB-KW"/>
</dbReference>
<dbReference type="SUPFAM" id="SSF53448">
    <property type="entry name" value="Nucleotide-diphospho-sugar transferases"/>
    <property type="match status" value="1"/>
</dbReference>
<dbReference type="InterPro" id="IPR002618">
    <property type="entry name" value="UDPGP_fam"/>
</dbReference>
<gene>
    <name evidence="4" type="ORF">Abiwalacus_24980</name>
</gene>
<dbReference type="Gene3D" id="3.90.550.10">
    <property type="entry name" value="Spore Coat Polysaccharide Biosynthesis Protein SpsA, Chain A"/>
    <property type="match status" value="1"/>
</dbReference>
<dbReference type="EMBL" id="AP025943">
    <property type="protein sequence ID" value="BDL44924.1"/>
    <property type="molecule type" value="Genomic_DNA"/>
</dbReference>
<proteinExistence type="inferred from homology"/>
<dbReference type="CDD" id="cd00897">
    <property type="entry name" value="UGPase_euk"/>
    <property type="match status" value="1"/>
</dbReference>
<evidence type="ECO:0000313" key="5">
    <source>
        <dbReference type="Proteomes" id="UP001062263"/>
    </source>
</evidence>
<sequence length="461" mass="50210">MSTFTPFEEKMESAGISTAAIKAFSRCYEALVSNHSGMIPETDISPADQVADWTNITDSTAPAGKDLISQCVCIKLNGGLGTSMGLQKAKSLLKVKGEDTFLDLIVRQVKHLRTVSGTPVRLLLMNSFSTSADTLAYLEKYAADGFADAHQVELMQNRVPKILADTLEPASYPQQPELEWCPPGHGDLYPALLGSGWLDRLLEDGVKYAFISNSDNLGAQPDMNFLRWFAESGAPFVMEVTRRTEADKKGGHLAVRKSDGHLILREVAQCPDADIPEFQNISKHRYFNTNTLWIRLDSLKQILDANGGVLPLPIIRNSKTVNPRDPKSAKVFQLETAMGAGIECFPGARAVNVPRSRFFPVKTTSDLLLLRSDAVSVDADGKVALAPERNGTAPIVDLDPGLYKLVDSLDSLGLPSLVGLDKLTLRGHFHFQDGAVLQGTLLMENNTEETKEILPGVYAGA</sequence>